<dbReference type="Proteomes" id="UP001159364">
    <property type="component" value="Linkage Group LG02"/>
</dbReference>
<proteinExistence type="predicted"/>
<gene>
    <name evidence="2" type="ORF">K2173_027871</name>
</gene>
<feature type="compositionally biased region" description="Basic and acidic residues" evidence="1">
    <location>
        <begin position="106"/>
        <end position="123"/>
    </location>
</feature>
<dbReference type="PANTHER" id="PTHR33670:SF14">
    <property type="entry name" value="T20H2.15 PROTEIN"/>
    <property type="match status" value="1"/>
</dbReference>
<reference evidence="2 3" key="1">
    <citation type="submission" date="2021-09" db="EMBL/GenBank/DDBJ databases">
        <title>Genomic insights and catalytic innovation underlie evolution of tropane alkaloids biosynthesis.</title>
        <authorList>
            <person name="Wang Y.-J."/>
            <person name="Tian T."/>
            <person name="Huang J.-P."/>
            <person name="Huang S.-X."/>
        </authorList>
    </citation>
    <scope>NUCLEOTIDE SEQUENCE [LARGE SCALE GENOMIC DNA]</scope>
    <source>
        <strain evidence="2">KIB-2018</strain>
        <tissue evidence="2">Leaf</tissue>
    </source>
</reference>
<feature type="region of interest" description="Disordered" evidence="1">
    <location>
        <begin position="55"/>
        <end position="149"/>
    </location>
</feature>
<keyword evidence="3" id="KW-1185">Reference proteome</keyword>
<accession>A0AAV8U3J0</accession>
<sequence>MEAISASSSSSSSAPPPPPCKHVSNSTKKGSRRFVVTNNTIHGSLFYAPPPPPSTSFPFLYPHQHQNPPLLPLPISEPRSSGSVSLSRGLSLPLTSRRYKGKRPTKRSDHQPNRDSITKEAVKMSKLKSPVVSSTLPPGPDPSDLPKNLQKLSGYVFTQSPPPSSLPLPKFSIRPKAFSCTAEAVGVDAGATDNLRRLLHLR</sequence>
<comment type="caution">
    <text evidence="2">The sequence shown here is derived from an EMBL/GenBank/DDBJ whole genome shotgun (WGS) entry which is preliminary data.</text>
</comment>
<feature type="region of interest" description="Disordered" evidence="1">
    <location>
        <begin position="1"/>
        <end position="35"/>
    </location>
</feature>
<dbReference type="EMBL" id="JAIWQS010000002">
    <property type="protein sequence ID" value="KAJ8772694.1"/>
    <property type="molecule type" value="Genomic_DNA"/>
</dbReference>
<organism evidence="2 3">
    <name type="scientific">Erythroxylum novogranatense</name>
    <dbReference type="NCBI Taxonomy" id="1862640"/>
    <lineage>
        <taxon>Eukaryota</taxon>
        <taxon>Viridiplantae</taxon>
        <taxon>Streptophyta</taxon>
        <taxon>Embryophyta</taxon>
        <taxon>Tracheophyta</taxon>
        <taxon>Spermatophyta</taxon>
        <taxon>Magnoliopsida</taxon>
        <taxon>eudicotyledons</taxon>
        <taxon>Gunneridae</taxon>
        <taxon>Pentapetalae</taxon>
        <taxon>rosids</taxon>
        <taxon>fabids</taxon>
        <taxon>Malpighiales</taxon>
        <taxon>Erythroxylaceae</taxon>
        <taxon>Erythroxylum</taxon>
    </lineage>
</organism>
<evidence type="ECO:0000256" key="1">
    <source>
        <dbReference type="SAM" id="MobiDB-lite"/>
    </source>
</evidence>
<dbReference type="PANTHER" id="PTHR33670">
    <property type="entry name" value="SPLICING FACTOR, PROLINE- AND GLUTAMINE-RICH-LIKE"/>
    <property type="match status" value="1"/>
</dbReference>
<name>A0AAV8U3J0_9ROSI</name>
<evidence type="ECO:0000313" key="3">
    <source>
        <dbReference type="Proteomes" id="UP001159364"/>
    </source>
</evidence>
<feature type="compositionally biased region" description="Low complexity" evidence="1">
    <location>
        <begin position="1"/>
        <end position="13"/>
    </location>
</feature>
<evidence type="ECO:0000313" key="2">
    <source>
        <dbReference type="EMBL" id="KAJ8772694.1"/>
    </source>
</evidence>
<protein>
    <submittedName>
        <fullName evidence="2">Uncharacterized protein</fullName>
    </submittedName>
</protein>
<dbReference type="AlphaFoldDB" id="A0AAV8U3J0"/>
<feature type="compositionally biased region" description="Low complexity" evidence="1">
    <location>
        <begin position="73"/>
        <end position="94"/>
    </location>
</feature>